<accession>A0ABM5WXP0</accession>
<name>A0ABM5WXP0_9BACL</name>
<evidence type="ECO:0008006" key="3">
    <source>
        <dbReference type="Google" id="ProtNLM"/>
    </source>
</evidence>
<gene>
    <name evidence="1" type="ORF">AUO94_10715</name>
</gene>
<sequence>MFRELVGGANRSKCIDRITGLEFTEVSRMAHDERETVFSKLGGTALIASLHEFFMQGLFYVVFYGAHLFKS</sequence>
<organism evidence="1 2">
    <name type="scientific">Planococcus kocurii</name>
    <dbReference type="NCBI Taxonomy" id="1374"/>
    <lineage>
        <taxon>Bacteria</taxon>
        <taxon>Bacillati</taxon>
        <taxon>Bacillota</taxon>
        <taxon>Bacilli</taxon>
        <taxon>Bacillales</taxon>
        <taxon>Caryophanaceae</taxon>
        <taxon>Planococcus</taxon>
    </lineage>
</organism>
<protein>
    <recommendedName>
        <fullName evidence="3">ABC transmembrane type-1 domain-containing protein</fullName>
    </recommendedName>
</protein>
<dbReference type="EMBL" id="CP013661">
    <property type="protein sequence ID" value="ALS79105.1"/>
    <property type="molecule type" value="Genomic_DNA"/>
</dbReference>
<keyword evidence="2" id="KW-1185">Reference proteome</keyword>
<dbReference type="Proteomes" id="UP000065533">
    <property type="component" value="Chromosome"/>
</dbReference>
<evidence type="ECO:0000313" key="1">
    <source>
        <dbReference type="EMBL" id="ALS79105.1"/>
    </source>
</evidence>
<evidence type="ECO:0000313" key="2">
    <source>
        <dbReference type="Proteomes" id="UP000065533"/>
    </source>
</evidence>
<reference evidence="1" key="1">
    <citation type="submission" date="2016-01" db="EMBL/GenBank/DDBJ databases">
        <title>Complete genome of Planococcus kocurri type strain.</title>
        <authorList>
            <person name="See-Too W.S."/>
        </authorList>
    </citation>
    <scope>NUCLEOTIDE SEQUENCE [LARGE SCALE GENOMIC DNA]</scope>
    <source>
        <strain evidence="1">ATCC 43650</strain>
    </source>
</reference>
<proteinExistence type="predicted"/>